<sequence>MRKAIVKTSPTSTGGKVLDGVATMTIDGFPTTLIGMRASCPVCLTGMGNIIPEGPNQQLINGVPIALEGDVVACGCPEGANVVMPLTARVTVK</sequence>
<dbReference type="EMBL" id="RAHH01000018">
    <property type="protein sequence ID" value="RJT43004.1"/>
    <property type="molecule type" value="Genomic_DNA"/>
</dbReference>
<dbReference type="AlphaFoldDB" id="A0A419N6S4"/>
<dbReference type="Proteomes" id="UP000284908">
    <property type="component" value="Unassembled WGS sequence"/>
</dbReference>
<dbReference type="Pfam" id="PF05488">
    <property type="entry name" value="PAAR_motif"/>
    <property type="match status" value="1"/>
</dbReference>
<reference evidence="1 2" key="1">
    <citation type="submission" date="2018-09" db="EMBL/GenBank/DDBJ databases">
        <authorList>
            <person name="Le Fleche-Mateos A."/>
        </authorList>
    </citation>
    <scope>NUCLEOTIDE SEQUENCE [LARGE SCALE GENOMIC DNA]</scope>
    <source>
        <strain evidence="1 2">DSM 27399</strain>
    </source>
</reference>
<name>A0A419N6S4_9GAMM</name>
<comment type="caution">
    <text evidence="1">The sequence shown here is derived from an EMBL/GenBank/DDBJ whole genome shotgun (WGS) entry which is preliminary data.</text>
</comment>
<dbReference type="RefSeq" id="WP_120133695.1">
    <property type="nucleotide sequence ID" value="NZ_RAHH01000018.1"/>
</dbReference>
<protein>
    <submittedName>
        <fullName evidence="1">PAAR domain-containing protein</fullName>
    </submittedName>
</protein>
<dbReference type="OrthoDB" id="9204728at2"/>
<dbReference type="CDD" id="cd14744">
    <property type="entry name" value="PAAR_CT_2"/>
    <property type="match status" value="1"/>
</dbReference>
<keyword evidence="2" id="KW-1185">Reference proteome</keyword>
<dbReference type="InterPro" id="IPR008727">
    <property type="entry name" value="PAAR_motif"/>
</dbReference>
<proteinExistence type="predicted"/>
<accession>A0A419N6S4</accession>
<dbReference type="Gene3D" id="2.60.200.60">
    <property type="match status" value="1"/>
</dbReference>
<evidence type="ECO:0000313" key="2">
    <source>
        <dbReference type="Proteomes" id="UP000284908"/>
    </source>
</evidence>
<evidence type="ECO:0000313" key="1">
    <source>
        <dbReference type="EMBL" id="RJT43004.1"/>
    </source>
</evidence>
<gene>
    <name evidence="1" type="ORF">D6C13_15945</name>
</gene>
<organism evidence="1 2">
    <name type="scientific">Rahnella woolbedingensis</name>
    <dbReference type="NCBI Taxonomy" id="1510574"/>
    <lineage>
        <taxon>Bacteria</taxon>
        <taxon>Pseudomonadati</taxon>
        <taxon>Pseudomonadota</taxon>
        <taxon>Gammaproteobacteria</taxon>
        <taxon>Enterobacterales</taxon>
        <taxon>Yersiniaceae</taxon>
        <taxon>Rahnella</taxon>
    </lineage>
</organism>